<dbReference type="InterPro" id="IPR019780">
    <property type="entry name" value="Germin_Mn-BS"/>
</dbReference>
<keyword evidence="10 11" id="KW-0464">Manganese</keyword>
<evidence type="ECO:0000256" key="3">
    <source>
        <dbReference type="ARBA" id="ARBA00007456"/>
    </source>
</evidence>
<evidence type="ECO:0000256" key="9">
    <source>
        <dbReference type="ARBA" id="ARBA00023157"/>
    </source>
</evidence>
<feature type="binding site" evidence="12">
    <location>
        <position position="114"/>
    </location>
    <ligand>
        <name>Mn(2+)</name>
        <dbReference type="ChEBI" id="CHEBI:29035"/>
    </ligand>
</feature>
<dbReference type="eggNOG" id="ENOG502QT7C">
    <property type="taxonomic scope" value="Eukaryota"/>
</dbReference>
<feature type="chain" id="PRO_5019614894" description="Germin-like protein" evidence="14">
    <location>
        <begin position="26"/>
        <end position="238"/>
    </location>
</feature>
<dbReference type="PANTHER" id="PTHR31238">
    <property type="entry name" value="GERMIN-LIKE PROTEIN SUBFAMILY 3 MEMBER 3"/>
    <property type="match status" value="1"/>
</dbReference>
<gene>
    <name evidence="16" type="primary">LOC102718168</name>
</gene>
<dbReference type="Pfam" id="PF00190">
    <property type="entry name" value="Cupin_1"/>
    <property type="match status" value="1"/>
</dbReference>
<dbReference type="Gene3D" id="2.60.120.10">
    <property type="entry name" value="Jelly Rolls"/>
    <property type="match status" value="1"/>
</dbReference>
<feature type="binding site" evidence="12">
    <location>
        <position position="161"/>
    </location>
    <ligand>
        <name>Mn(2+)</name>
        <dbReference type="ChEBI" id="CHEBI:29035"/>
    </ligand>
</feature>
<evidence type="ECO:0000256" key="5">
    <source>
        <dbReference type="ARBA" id="ARBA00022523"/>
    </source>
</evidence>
<feature type="binding site" evidence="11">
    <location>
        <position position="121"/>
    </location>
    <ligand>
        <name>oxalate</name>
        <dbReference type="ChEBI" id="CHEBI:30623"/>
    </ligand>
</feature>
<dbReference type="GO" id="GO:0048046">
    <property type="term" value="C:apoplast"/>
    <property type="evidence" value="ECO:0007669"/>
    <property type="project" value="UniProtKB-SubCell"/>
</dbReference>
<evidence type="ECO:0000256" key="13">
    <source>
        <dbReference type="PIRSR" id="PIRSR601929-3"/>
    </source>
</evidence>
<dbReference type="SMART" id="SM00835">
    <property type="entry name" value="Cupin_1"/>
    <property type="match status" value="1"/>
</dbReference>
<dbReference type="EnsemblPlants" id="OB04G15100.1">
    <property type="protein sequence ID" value="OB04G15100.1"/>
    <property type="gene ID" value="OB04G15100"/>
</dbReference>
<evidence type="ECO:0000256" key="10">
    <source>
        <dbReference type="ARBA" id="ARBA00023211"/>
    </source>
</evidence>
<dbReference type="GO" id="GO:0030145">
    <property type="term" value="F:manganese ion binding"/>
    <property type="evidence" value="ECO:0007669"/>
    <property type="project" value="UniProtKB-UniRule"/>
</dbReference>
<evidence type="ECO:0000256" key="11">
    <source>
        <dbReference type="PIRSR" id="PIRSR601929-1"/>
    </source>
</evidence>
<feature type="binding site" evidence="12">
    <location>
        <position position="121"/>
    </location>
    <ligand>
        <name>Mn(2+)</name>
        <dbReference type="ChEBI" id="CHEBI:29035"/>
    </ligand>
</feature>
<keyword evidence="7 11" id="KW-0479">Metal-binding</keyword>
<evidence type="ECO:0000256" key="7">
    <source>
        <dbReference type="ARBA" id="ARBA00022723"/>
    </source>
</evidence>
<feature type="domain" description="Cupin type-1" evidence="15">
    <location>
        <begin position="66"/>
        <end position="228"/>
    </location>
</feature>
<dbReference type="InterPro" id="IPR014710">
    <property type="entry name" value="RmlC-like_jellyroll"/>
</dbReference>
<dbReference type="Proteomes" id="UP000006038">
    <property type="component" value="Chromosome 4"/>
</dbReference>
<dbReference type="InterPro" id="IPR001929">
    <property type="entry name" value="Germin"/>
</dbReference>
<dbReference type="FunFam" id="2.60.120.10:FF:000047">
    <property type="entry name" value="Auxin-binding protein ABP19a"/>
    <property type="match status" value="1"/>
</dbReference>
<reference evidence="16" key="1">
    <citation type="journal article" date="2013" name="Nat. Commun.">
        <title>Whole-genome sequencing of Oryza brachyantha reveals mechanisms underlying Oryza genome evolution.</title>
        <authorList>
            <person name="Chen J."/>
            <person name="Huang Q."/>
            <person name="Gao D."/>
            <person name="Wang J."/>
            <person name="Lang Y."/>
            <person name="Liu T."/>
            <person name="Li B."/>
            <person name="Bai Z."/>
            <person name="Luis Goicoechea J."/>
            <person name="Liang C."/>
            <person name="Chen C."/>
            <person name="Zhang W."/>
            <person name="Sun S."/>
            <person name="Liao Y."/>
            <person name="Zhang X."/>
            <person name="Yang L."/>
            <person name="Song C."/>
            <person name="Wang M."/>
            <person name="Shi J."/>
            <person name="Liu G."/>
            <person name="Liu J."/>
            <person name="Zhou H."/>
            <person name="Zhou W."/>
            <person name="Yu Q."/>
            <person name="An N."/>
            <person name="Chen Y."/>
            <person name="Cai Q."/>
            <person name="Wang B."/>
            <person name="Liu B."/>
            <person name="Min J."/>
            <person name="Huang Y."/>
            <person name="Wu H."/>
            <person name="Li Z."/>
            <person name="Zhang Y."/>
            <person name="Yin Y."/>
            <person name="Song W."/>
            <person name="Jiang J."/>
            <person name="Jackson S.A."/>
            <person name="Wing R.A."/>
            <person name="Wang J."/>
            <person name="Chen M."/>
        </authorList>
    </citation>
    <scope>NUCLEOTIDE SEQUENCE [LARGE SCALE GENOMIC DNA]</scope>
    <source>
        <strain evidence="16">cv. IRGC 101232</strain>
    </source>
</reference>
<comment type="subcellular location">
    <subcellularLocation>
        <location evidence="2 14">Secreted</location>
        <location evidence="2 14">Extracellular space</location>
        <location evidence="2 14">Apoplast</location>
    </subcellularLocation>
</comment>
<evidence type="ECO:0000256" key="6">
    <source>
        <dbReference type="ARBA" id="ARBA00022525"/>
    </source>
</evidence>
<comment type="subunit">
    <text evidence="4">Oligomer (believed to be a pentamer but probably hexamer).</text>
</comment>
<dbReference type="AlphaFoldDB" id="J3LWI5"/>
<evidence type="ECO:0000256" key="14">
    <source>
        <dbReference type="RuleBase" id="RU366015"/>
    </source>
</evidence>
<evidence type="ECO:0000256" key="1">
    <source>
        <dbReference type="ARBA" id="ARBA00003629"/>
    </source>
</evidence>
<dbReference type="InterPro" id="IPR006045">
    <property type="entry name" value="Cupin_1"/>
</dbReference>
<evidence type="ECO:0000256" key="2">
    <source>
        <dbReference type="ARBA" id="ARBA00004271"/>
    </source>
</evidence>
<sequence length="238" mass="24517">MFTNTMGNAMLLLLVPLLSLIMASSTPSTQALVQDFCVGDLARGDTPAGYPCKPEAAVTADDFSYRGLSATGPTIEPFNIALSSAFSPRFPGVNGLGISAAIVHFGPGGVVPLHSHPGGSELLFVVEGTLSAGFISSVTNKVYTQTLRKGDLMVFPQGLLHFQIATGAGAGGNDDNATAPAAVAAAVALSMYSSSNPGLQILDFALFANNLPSDVLSKVSVLDELQIKKLKSLFRGTG</sequence>
<keyword evidence="9 13" id="KW-1015">Disulfide bond</keyword>
<keyword evidence="6 14" id="KW-0964">Secreted</keyword>
<evidence type="ECO:0000256" key="12">
    <source>
        <dbReference type="PIRSR" id="PIRSR601929-2"/>
    </source>
</evidence>
<evidence type="ECO:0000256" key="8">
    <source>
        <dbReference type="ARBA" id="ARBA00022729"/>
    </source>
</evidence>
<comment type="function">
    <text evidence="1">May play a role in plant defense. Probably has no oxalate oxidase activity even if the active site is conserved.</text>
</comment>
<feature type="disulfide bond" evidence="13">
    <location>
        <begin position="37"/>
        <end position="52"/>
    </location>
</feature>
<evidence type="ECO:0000259" key="15">
    <source>
        <dbReference type="SMART" id="SM00835"/>
    </source>
</evidence>
<dbReference type="HOGENOM" id="CLU_015790_0_2_1"/>
<dbReference type="OrthoDB" id="601303at2759"/>
<dbReference type="CDD" id="cd02241">
    <property type="entry name" value="cupin_OxOx"/>
    <property type="match status" value="1"/>
</dbReference>
<protein>
    <recommendedName>
        <fullName evidence="14">Germin-like protein</fullName>
    </recommendedName>
</protein>
<accession>J3LWI5</accession>
<feature type="binding site" evidence="12">
    <location>
        <position position="116"/>
    </location>
    <ligand>
        <name>Mn(2+)</name>
        <dbReference type="ChEBI" id="CHEBI:29035"/>
    </ligand>
</feature>
<dbReference type="Gramene" id="OB04G15100.1">
    <property type="protein sequence ID" value="OB04G15100.1"/>
    <property type="gene ID" value="OB04G15100"/>
</dbReference>
<evidence type="ECO:0000256" key="4">
    <source>
        <dbReference type="ARBA" id="ARBA00011268"/>
    </source>
</evidence>
<organism evidence="16">
    <name type="scientific">Oryza brachyantha</name>
    <name type="common">malo sina</name>
    <dbReference type="NCBI Taxonomy" id="4533"/>
    <lineage>
        <taxon>Eukaryota</taxon>
        <taxon>Viridiplantae</taxon>
        <taxon>Streptophyta</taxon>
        <taxon>Embryophyta</taxon>
        <taxon>Tracheophyta</taxon>
        <taxon>Spermatophyta</taxon>
        <taxon>Magnoliopsida</taxon>
        <taxon>Liliopsida</taxon>
        <taxon>Poales</taxon>
        <taxon>Poaceae</taxon>
        <taxon>BOP clade</taxon>
        <taxon>Oryzoideae</taxon>
        <taxon>Oryzeae</taxon>
        <taxon>Oryzinae</taxon>
        <taxon>Oryza</taxon>
    </lineage>
</organism>
<keyword evidence="5 14" id="KW-0052">Apoplast</keyword>
<feature type="signal peptide" evidence="14">
    <location>
        <begin position="1"/>
        <end position="25"/>
    </location>
</feature>
<name>J3LWI5_ORYBR</name>
<dbReference type="GeneID" id="102718168"/>
<dbReference type="SUPFAM" id="SSF51182">
    <property type="entry name" value="RmlC-like cupins"/>
    <property type="match status" value="1"/>
</dbReference>
<keyword evidence="17" id="KW-1185">Reference proteome</keyword>
<evidence type="ECO:0000313" key="17">
    <source>
        <dbReference type="Proteomes" id="UP000006038"/>
    </source>
</evidence>
<evidence type="ECO:0000313" key="16">
    <source>
        <dbReference type="EnsemblPlants" id="OB04G15100.1"/>
    </source>
</evidence>
<comment type="similarity">
    <text evidence="3 14">Belongs to the germin family.</text>
</comment>
<reference evidence="16" key="2">
    <citation type="submission" date="2013-04" db="UniProtKB">
        <authorList>
            <consortium name="EnsemblPlants"/>
        </authorList>
    </citation>
    <scope>IDENTIFICATION</scope>
</reference>
<dbReference type="InterPro" id="IPR011051">
    <property type="entry name" value="RmlC_Cupin_sf"/>
</dbReference>
<dbReference type="PROSITE" id="PS00725">
    <property type="entry name" value="GERMIN"/>
    <property type="match status" value="1"/>
</dbReference>
<dbReference type="PRINTS" id="PR00325">
    <property type="entry name" value="GERMIN"/>
</dbReference>
<feature type="binding site" evidence="11">
    <location>
        <position position="116"/>
    </location>
    <ligand>
        <name>oxalate</name>
        <dbReference type="ChEBI" id="CHEBI:30623"/>
    </ligand>
</feature>
<proteinExistence type="inferred from homology"/>
<keyword evidence="8 14" id="KW-0732">Signal</keyword>
<dbReference type="OMA" id="NQVYTKT"/>
<dbReference type="KEGG" id="obr:102718168"/>